<evidence type="ECO:0000256" key="4">
    <source>
        <dbReference type="PROSITE-ProRule" id="PRU00192"/>
    </source>
</evidence>
<dbReference type="SMART" id="SM00252">
    <property type="entry name" value="SH2"/>
    <property type="match status" value="1"/>
</dbReference>
<organism evidence="8 9">
    <name type="scientific">Bugula neritina</name>
    <name type="common">Brown bryozoan</name>
    <name type="synonym">Sertularia neritina</name>
    <dbReference type="NCBI Taxonomy" id="10212"/>
    <lineage>
        <taxon>Eukaryota</taxon>
        <taxon>Metazoa</taxon>
        <taxon>Spiralia</taxon>
        <taxon>Lophotrochozoa</taxon>
        <taxon>Bryozoa</taxon>
        <taxon>Gymnolaemata</taxon>
        <taxon>Cheilostomatida</taxon>
        <taxon>Flustrina</taxon>
        <taxon>Buguloidea</taxon>
        <taxon>Bugulidae</taxon>
        <taxon>Bugula</taxon>
    </lineage>
</organism>
<keyword evidence="2 3" id="KW-0727">SH2 domain</keyword>
<dbReference type="SUPFAM" id="SSF55550">
    <property type="entry name" value="SH2 domain"/>
    <property type="match status" value="1"/>
</dbReference>
<dbReference type="Pfam" id="PF00018">
    <property type="entry name" value="SH3_1"/>
    <property type="match status" value="1"/>
</dbReference>
<comment type="caution">
    <text evidence="8">The sequence shown here is derived from an EMBL/GenBank/DDBJ whole genome shotgun (WGS) entry which is preliminary data.</text>
</comment>
<gene>
    <name evidence="8" type="ORF">EB796_021756</name>
</gene>
<dbReference type="Gene3D" id="3.30.505.10">
    <property type="entry name" value="SH2 domain"/>
    <property type="match status" value="1"/>
</dbReference>
<dbReference type="SMART" id="SM00326">
    <property type="entry name" value="SH3"/>
    <property type="match status" value="2"/>
</dbReference>
<dbReference type="OrthoDB" id="67310at2759"/>
<dbReference type="PROSITE" id="PS50002">
    <property type="entry name" value="SH3"/>
    <property type="match status" value="3"/>
</dbReference>
<sequence length="629" mass="68799">MKCIVLERNDDGWWFIMRESDGHQGYAPATFLVPSSPRQSIESIYSEIPPLLNNNNDVEAVAMQDPILTAKALCCYEAKSKDEISYAEGEELHVLDMNNSGWWKVRCHGKVGLVPAVHLQLASSSVTRTSTVFMRNNSLYARKPPPRRQHTLKNIDSASVKELVDSTKSDIVEDTDPGYATVTDEMAGRRVLAPSNKAKSEGVINYAELVFDEAERKRVIKPSSNGGVKKADTVIYTQIIPRNGRKADEPAPSPSSSPVGKRFERGKAIKKFGAKPEEGESGRKTPSPPGTPPMTSLGRVSPVPLKPRAPRSQEPTRNYENHTLARSTANTSAANGSAANSLTVNGDTNNEGLAYMSLSSCKSQAVSDTDYLRRSSIEPPLPPAIEAPTPTSSSINLTPSIESYTPAVSTIQAKLSYDGPNISGMLMFAKGDTAMLMSKLKGSDNGWWYVNLRGFEGYVPGAYWEPVPSKTAPSPATRHRTPQPVPRTHSPVPPPCQPITSIVTTVATTTASTVSTTSAPLIERNSMESELWYHGKMSRPQSEKKLSNFGNGVFLIRESVNRVGDLTLSVKWEGKVRHFPIEAKEGNFYNIGKHDFKTLHAVISHYSKHPLFYSESNDPVKLKSAATKT</sequence>
<evidence type="ECO:0000256" key="1">
    <source>
        <dbReference type="ARBA" id="ARBA00022443"/>
    </source>
</evidence>
<dbReference type="Proteomes" id="UP000593567">
    <property type="component" value="Unassembled WGS sequence"/>
</dbReference>
<accession>A0A7J7J2H6</accession>
<dbReference type="CDD" id="cd00173">
    <property type="entry name" value="SH2"/>
    <property type="match status" value="1"/>
</dbReference>
<evidence type="ECO:0000259" key="7">
    <source>
        <dbReference type="PROSITE" id="PS50002"/>
    </source>
</evidence>
<keyword evidence="9" id="KW-1185">Reference proteome</keyword>
<dbReference type="InterPro" id="IPR000980">
    <property type="entry name" value="SH2"/>
</dbReference>
<protein>
    <recommendedName>
        <fullName evidence="10">NCK2</fullName>
    </recommendedName>
</protein>
<dbReference type="PROSITE" id="PS50001">
    <property type="entry name" value="SH2"/>
    <property type="match status" value="1"/>
</dbReference>
<dbReference type="InterPro" id="IPR036028">
    <property type="entry name" value="SH3-like_dom_sf"/>
</dbReference>
<dbReference type="Pfam" id="PF00017">
    <property type="entry name" value="SH2"/>
    <property type="match status" value="1"/>
</dbReference>
<dbReference type="SUPFAM" id="SSF50044">
    <property type="entry name" value="SH3-domain"/>
    <property type="match status" value="3"/>
</dbReference>
<evidence type="ECO:0008006" key="10">
    <source>
        <dbReference type="Google" id="ProtNLM"/>
    </source>
</evidence>
<evidence type="ECO:0000313" key="9">
    <source>
        <dbReference type="Proteomes" id="UP000593567"/>
    </source>
</evidence>
<feature type="region of interest" description="Disordered" evidence="5">
    <location>
        <begin position="239"/>
        <end position="319"/>
    </location>
</feature>
<name>A0A7J7J2H6_BUGNE</name>
<dbReference type="EMBL" id="VXIV02003204">
    <property type="protein sequence ID" value="KAF6019936.1"/>
    <property type="molecule type" value="Genomic_DNA"/>
</dbReference>
<feature type="compositionally biased region" description="Basic and acidic residues" evidence="5">
    <location>
        <begin position="274"/>
        <end position="283"/>
    </location>
</feature>
<dbReference type="Gene3D" id="2.30.30.40">
    <property type="entry name" value="SH3 Domains"/>
    <property type="match status" value="2"/>
</dbReference>
<dbReference type="InterPro" id="IPR036860">
    <property type="entry name" value="SH2_dom_sf"/>
</dbReference>
<evidence type="ECO:0000256" key="2">
    <source>
        <dbReference type="ARBA" id="ARBA00022999"/>
    </source>
</evidence>
<dbReference type="PRINTS" id="PR00401">
    <property type="entry name" value="SH2DOMAIN"/>
</dbReference>
<feature type="domain" description="SH2" evidence="6">
    <location>
        <begin position="532"/>
        <end position="626"/>
    </location>
</feature>
<feature type="domain" description="SH3" evidence="7">
    <location>
        <begin position="406"/>
        <end position="469"/>
    </location>
</feature>
<dbReference type="AlphaFoldDB" id="A0A7J7J2H6"/>
<evidence type="ECO:0000256" key="5">
    <source>
        <dbReference type="SAM" id="MobiDB-lite"/>
    </source>
</evidence>
<keyword evidence="1 4" id="KW-0728">SH3 domain</keyword>
<evidence type="ECO:0000259" key="6">
    <source>
        <dbReference type="PROSITE" id="PS50001"/>
    </source>
</evidence>
<dbReference type="PANTHER" id="PTHR46037">
    <property type="entry name" value="PROTEIN ENHANCER OF SEVENLESS 2B"/>
    <property type="match status" value="1"/>
</dbReference>
<proteinExistence type="predicted"/>
<dbReference type="InterPro" id="IPR001452">
    <property type="entry name" value="SH3_domain"/>
</dbReference>
<feature type="domain" description="SH3" evidence="7">
    <location>
        <begin position="1"/>
        <end position="37"/>
    </location>
</feature>
<evidence type="ECO:0000256" key="3">
    <source>
        <dbReference type="PROSITE-ProRule" id="PRU00191"/>
    </source>
</evidence>
<evidence type="ECO:0000313" key="8">
    <source>
        <dbReference type="EMBL" id="KAF6019936.1"/>
    </source>
</evidence>
<dbReference type="InterPro" id="IPR043539">
    <property type="entry name" value="Grb2-like"/>
</dbReference>
<feature type="domain" description="SH3" evidence="7">
    <location>
        <begin position="65"/>
        <end position="124"/>
    </location>
</feature>
<reference evidence="8" key="1">
    <citation type="submission" date="2020-06" db="EMBL/GenBank/DDBJ databases">
        <title>Draft genome of Bugula neritina, a colonial animal packing powerful symbionts and potential medicines.</title>
        <authorList>
            <person name="Rayko M."/>
        </authorList>
    </citation>
    <scope>NUCLEOTIDE SEQUENCE [LARGE SCALE GENOMIC DNA]</scope>
    <source>
        <strain evidence="8">Kwan_BN1</strain>
    </source>
</reference>
<feature type="region of interest" description="Disordered" evidence="5">
    <location>
        <begin position="469"/>
        <end position="496"/>
    </location>
</feature>